<organism evidence="8 9">
    <name type="scientific">Gymnopilus dilepis</name>
    <dbReference type="NCBI Taxonomy" id="231916"/>
    <lineage>
        <taxon>Eukaryota</taxon>
        <taxon>Fungi</taxon>
        <taxon>Dikarya</taxon>
        <taxon>Basidiomycota</taxon>
        <taxon>Agaricomycotina</taxon>
        <taxon>Agaricomycetes</taxon>
        <taxon>Agaricomycetidae</taxon>
        <taxon>Agaricales</taxon>
        <taxon>Agaricineae</taxon>
        <taxon>Hymenogastraceae</taxon>
        <taxon>Gymnopilus</taxon>
    </lineage>
</organism>
<feature type="region of interest" description="Disordered" evidence="4">
    <location>
        <begin position="526"/>
        <end position="600"/>
    </location>
</feature>
<feature type="compositionally biased region" description="Polar residues" evidence="4">
    <location>
        <begin position="526"/>
        <end position="547"/>
    </location>
</feature>
<dbReference type="InterPro" id="IPR033121">
    <property type="entry name" value="PEPTIDASE_A1"/>
</dbReference>
<dbReference type="OrthoDB" id="15189at2759"/>
<sequence>MRSLIPLSLLLTIFDTPVHGIVFPFHVKLGNPSPSSGLQRRSPITVNNIGNAQYVSNLTVAGVTLPVLLDTGSSDLWVHFRDTPPVSNMKDLGKSITLAYAVGKAPGEIVASTVQFANTSVSNQAYLFVNDTSQFTGNINSQGYSGLLGLGPNEGSAIKKKIDGDAGNNLLQNLFAQDKQTDNYITIMLNRINDPGTNMTGQFTISEVVPQYSSITSMPKLDVETVNRLLKSDQHWQALTDKDQGIIGPDGNPIQMDSIVPKAPDGQYVAVLDSGYTFSQVPRAMSDAIYGRVQGAYYDTTNQWWVIPCGQYLNVSFNFGGHNFPIHPLDLVDDNFSQLDSTGKKVCIGSFQPITSAFSLLGSYDMILGMSFLRSAYVLLNYGNWISGSSSQDEPYMQMLSTVDPVAARQDFINVRLGGNDTINTPRWALLPANETQHSPVSAEEKKKMYQEKVLSRWPYIFLGCLAIVSISVGLCIWKCCCKRCRNKKGDMGLEGSSGRKPFGLFAKKTADKRESYLQLESKNQSMANLSSPHVPSYHQNDSTSAFPTYPPDQGDYHRNSHSSYRSHQSYNQPQQGYQGYHQGYPQQQYSQGQYQQHAV</sequence>
<evidence type="ECO:0000256" key="6">
    <source>
        <dbReference type="SAM" id="SignalP"/>
    </source>
</evidence>
<dbReference type="SUPFAM" id="SSF50630">
    <property type="entry name" value="Acid proteases"/>
    <property type="match status" value="1"/>
</dbReference>
<reference evidence="8 9" key="1">
    <citation type="journal article" date="2018" name="Evol. Lett.">
        <title>Horizontal gene cluster transfer increased hallucinogenic mushroom diversity.</title>
        <authorList>
            <person name="Reynolds H.T."/>
            <person name="Vijayakumar V."/>
            <person name="Gluck-Thaler E."/>
            <person name="Korotkin H.B."/>
            <person name="Matheny P.B."/>
            <person name="Slot J.C."/>
        </authorList>
    </citation>
    <scope>NUCLEOTIDE SEQUENCE [LARGE SCALE GENOMIC DNA]</scope>
    <source>
        <strain evidence="8 9">SRW20</strain>
    </source>
</reference>
<dbReference type="InterPro" id="IPR001461">
    <property type="entry name" value="Aspartic_peptidase_A1"/>
</dbReference>
<dbReference type="InterPro" id="IPR034164">
    <property type="entry name" value="Pepsin-like_dom"/>
</dbReference>
<proteinExistence type="inferred from homology"/>
<dbReference type="PRINTS" id="PR00792">
    <property type="entry name" value="PEPSIN"/>
</dbReference>
<dbReference type="AlphaFoldDB" id="A0A409W2E1"/>
<evidence type="ECO:0000256" key="1">
    <source>
        <dbReference type="ARBA" id="ARBA00007447"/>
    </source>
</evidence>
<keyword evidence="6" id="KW-0732">Signal</keyword>
<dbReference type="PANTHER" id="PTHR47966:SF51">
    <property type="entry name" value="BETA-SITE APP-CLEAVING ENZYME, ISOFORM A-RELATED"/>
    <property type="match status" value="1"/>
</dbReference>
<comment type="similarity">
    <text evidence="1 3">Belongs to the peptidase A1 family.</text>
</comment>
<protein>
    <recommendedName>
        <fullName evidence="7">Peptidase A1 domain-containing protein</fullName>
    </recommendedName>
</protein>
<feature type="signal peptide" evidence="6">
    <location>
        <begin position="1"/>
        <end position="20"/>
    </location>
</feature>
<evidence type="ECO:0000256" key="2">
    <source>
        <dbReference type="ARBA" id="ARBA00022750"/>
    </source>
</evidence>
<evidence type="ECO:0000313" key="9">
    <source>
        <dbReference type="Proteomes" id="UP000284706"/>
    </source>
</evidence>
<dbReference type="CDD" id="cd05471">
    <property type="entry name" value="pepsin_like"/>
    <property type="match status" value="1"/>
</dbReference>
<dbReference type="EMBL" id="NHYE01005446">
    <property type="protein sequence ID" value="PPQ72653.1"/>
    <property type="molecule type" value="Genomic_DNA"/>
</dbReference>
<keyword evidence="5" id="KW-0472">Membrane</keyword>
<name>A0A409W2E1_9AGAR</name>
<feature type="chain" id="PRO_5019548010" description="Peptidase A1 domain-containing protein" evidence="6">
    <location>
        <begin position="21"/>
        <end position="600"/>
    </location>
</feature>
<keyword evidence="3" id="KW-0645">Protease</keyword>
<evidence type="ECO:0000313" key="8">
    <source>
        <dbReference type="EMBL" id="PPQ72653.1"/>
    </source>
</evidence>
<dbReference type="GO" id="GO:0004190">
    <property type="term" value="F:aspartic-type endopeptidase activity"/>
    <property type="evidence" value="ECO:0007669"/>
    <property type="project" value="UniProtKB-KW"/>
</dbReference>
<keyword evidence="2 3" id="KW-0064">Aspartyl protease</keyword>
<feature type="transmembrane region" description="Helical" evidence="5">
    <location>
        <begin position="458"/>
        <end position="478"/>
    </location>
</feature>
<keyword evidence="5" id="KW-0812">Transmembrane</keyword>
<gene>
    <name evidence="8" type="ORF">CVT26_004319</name>
</gene>
<dbReference type="InterPro" id="IPR001969">
    <property type="entry name" value="Aspartic_peptidase_AS"/>
</dbReference>
<keyword evidence="3" id="KW-0378">Hydrolase</keyword>
<dbReference type="PROSITE" id="PS00141">
    <property type="entry name" value="ASP_PROTEASE"/>
    <property type="match status" value="1"/>
</dbReference>
<feature type="compositionally biased region" description="Low complexity" evidence="4">
    <location>
        <begin position="562"/>
        <end position="600"/>
    </location>
</feature>
<comment type="caution">
    <text evidence="8">The sequence shown here is derived from an EMBL/GenBank/DDBJ whole genome shotgun (WGS) entry which is preliminary data.</text>
</comment>
<dbReference type="STRING" id="231916.A0A409W2E1"/>
<keyword evidence="9" id="KW-1185">Reference proteome</keyword>
<dbReference type="Proteomes" id="UP000284706">
    <property type="component" value="Unassembled WGS sequence"/>
</dbReference>
<evidence type="ECO:0000256" key="5">
    <source>
        <dbReference type="SAM" id="Phobius"/>
    </source>
</evidence>
<evidence type="ECO:0000259" key="7">
    <source>
        <dbReference type="PROSITE" id="PS51767"/>
    </source>
</evidence>
<dbReference type="GO" id="GO:0006508">
    <property type="term" value="P:proteolysis"/>
    <property type="evidence" value="ECO:0007669"/>
    <property type="project" value="UniProtKB-KW"/>
</dbReference>
<dbReference type="Gene3D" id="2.40.70.10">
    <property type="entry name" value="Acid Proteases"/>
    <property type="match status" value="2"/>
</dbReference>
<keyword evidence="5" id="KW-1133">Transmembrane helix</keyword>
<dbReference type="PANTHER" id="PTHR47966">
    <property type="entry name" value="BETA-SITE APP-CLEAVING ENZYME, ISOFORM A-RELATED"/>
    <property type="match status" value="1"/>
</dbReference>
<evidence type="ECO:0000256" key="4">
    <source>
        <dbReference type="SAM" id="MobiDB-lite"/>
    </source>
</evidence>
<dbReference type="InterPro" id="IPR021109">
    <property type="entry name" value="Peptidase_aspartic_dom_sf"/>
</dbReference>
<dbReference type="PROSITE" id="PS51767">
    <property type="entry name" value="PEPTIDASE_A1"/>
    <property type="match status" value="1"/>
</dbReference>
<evidence type="ECO:0000256" key="3">
    <source>
        <dbReference type="RuleBase" id="RU000454"/>
    </source>
</evidence>
<feature type="domain" description="Peptidase A1" evidence="7">
    <location>
        <begin position="54"/>
        <end position="390"/>
    </location>
</feature>
<dbReference type="Pfam" id="PF00026">
    <property type="entry name" value="Asp"/>
    <property type="match status" value="1"/>
</dbReference>
<dbReference type="InParanoid" id="A0A409W2E1"/>
<accession>A0A409W2E1</accession>